<dbReference type="OrthoDB" id="9788453at2"/>
<sequence>MPLPLLALAIASFGIGTTEFVIMGLLLDVSRDLGVSVPQAGLLVSGYALGVAVGSPILALATARMPRRQALIGLMGIFIAGNLACALAPDYGSLMAARVLTSFCHGAFFGLGAVVAGEVVPPERQARAIAMMFAGLTLANVLGVPFGTALGQAFGWRSTFVAVVGIGLVAALALHVWLPRNLSVSTGSLLREVRSLGRVQVFLAMAISVLASASLFSVFTYIAPILETVTRIEASTVTYVLLVFGVGLTLGNFLGGRLADWRLMPTVIGCFIAAAAVLGLFLFTSAWFWPAVATVFVWGAIVFALVAPLQMRVVNEASGAPNLASTLNQGAFNLGNASGAWIGGVAIDRGLAYADMPAIGIVLALAALALTLWSYALDRRQAGLAPKPARSIA</sequence>
<dbReference type="Gene3D" id="1.20.1250.20">
    <property type="entry name" value="MFS general substrate transporter like domains"/>
    <property type="match status" value="2"/>
</dbReference>
<organism evidence="8 9">
    <name type="scientific">Zavarzinia compransoris</name>
    <dbReference type="NCBI Taxonomy" id="1264899"/>
    <lineage>
        <taxon>Bacteria</taxon>
        <taxon>Pseudomonadati</taxon>
        <taxon>Pseudomonadota</taxon>
        <taxon>Alphaproteobacteria</taxon>
        <taxon>Rhodospirillales</taxon>
        <taxon>Zavarziniaceae</taxon>
        <taxon>Zavarzinia</taxon>
    </lineage>
</organism>
<keyword evidence="2" id="KW-1003">Cell membrane</keyword>
<keyword evidence="3 6" id="KW-0812">Transmembrane</keyword>
<dbReference type="GO" id="GO:0005886">
    <property type="term" value="C:plasma membrane"/>
    <property type="evidence" value="ECO:0007669"/>
    <property type="project" value="UniProtKB-SubCell"/>
</dbReference>
<feature type="transmembrane region" description="Helical" evidence="6">
    <location>
        <begin position="95"/>
        <end position="116"/>
    </location>
</feature>
<feature type="transmembrane region" description="Helical" evidence="6">
    <location>
        <begin position="159"/>
        <end position="178"/>
    </location>
</feature>
<evidence type="ECO:0000313" key="8">
    <source>
        <dbReference type="EMBL" id="PWR23200.1"/>
    </source>
</evidence>
<feature type="transmembrane region" description="Helical" evidence="6">
    <location>
        <begin position="128"/>
        <end position="147"/>
    </location>
</feature>
<feature type="transmembrane region" description="Helical" evidence="6">
    <location>
        <begin position="261"/>
        <end position="281"/>
    </location>
</feature>
<evidence type="ECO:0000256" key="3">
    <source>
        <dbReference type="ARBA" id="ARBA00022692"/>
    </source>
</evidence>
<keyword evidence="5 6" id="KW-0472">Membrane</keyword>
<dbReference type="InterPro" id="IPR011701">
    <property type="entry name" value="MFS"/>
</dbReference>
<dbReference type="Pfam" id="PF07690">
    <property type="entry name" value="MFS_1"/>
    <property type="match status" value="1"/>
</dbReference>
<proteinExistence type="predicted"/>
<dbReference type="InterPro" id="IPR050189">
    <property type="entry name" value="MFS_Efflux_Transporters"/>
</dbReference>
<dbReference type="CDD" id="cd17324">
    <property type="entry name" value="MFS_NepI_like"/>
    <property type="match status" value="1"/>
</dbReference>
<evidence type="ECO:0000259" key="7">
    <source>
        <dbReference type="PROSITE" id="PS50850"/>
    </source>
</evidence>
<feature type="transmembrane region" description="Helical" evidence="6">
    <location>
        <begin position="42"/>
        <end position="63"/>
    </location>
</feature>
<dbReference type="AlphaFoldDB" id="A0A317EAM3"/>
<feature type="domain" description="Major facilitator superfamily (MFS) profile" evidence="7">
    <location>
        <begin position="4"/>
        <end position="381"/>
    </location>
</feature>
<gene>
    <name evidence="8" type="ORF">DKG75_01105</name>
</gene>
<comment type="caution">
    <text evidence="8">The sequence shown here is derived from an EMBL/GenBank/DDBJ whole genome shotgun (WGS) entry which is preliminary data.</text>
</comment>
<dbReference type="PROSITE" id="PS50850">
    <property type="entry name" value="MFS"/>
    <property type="match status" value="1"/>
</dbReference>
<feature type="transmembrane region" description="Helical" evidence="6">
    <location>
        <begin position="199"/>
        <end position="222"/>
    </location>
</feature>
<feature type="transmembrane region" description="Helical" evidence="6">
    <location>
        <begin position="330"/>
        <end position="347"/>
    </location>
</feature>
<keyword evidence="9" id="KW-1185">Reference proteome</keyword>
<evidence type="ECO:0000256" key="4">
    <source>
        <dbReference type="ARBA" id="ARBA00022989"/>
    </source>
</evidence>
<dbReference type="EMBL" id="QGLF01000001">
    <property type="protein sequence ID" value="PWR23200.1"/>
    <property type="molecule type" value="Genomic_DNA"/>
</dbReference>
<dbReference type="SUPFAM" id="SSF103473">
    <property type="entry name" value="MFS general substrate transporter"/>
    <property type="match status" value="1"/>
</dbReference>
<evidence type="ECO:0000256" key="2">
    <source>
        <dbReference type="ARBA" id="ARBA00022475"/>
    </source>
</evidence>
<reference evidence="9" key="1">
    <citation type="submission" date="2018-05" db="EMBL/GenBank/DDBJ databases">
        <title>Zavarzinia sp. HR-AS.</title>
        <authorList>
            <person name="Lee Y."/>
            <person name="Jeon C.O."/>
        </authorList>
    </citation>
    <scope>NUCLEOTIDE SEQUENCE [LARGE SCALE GENOMIC DNA]</scope>
    <source>
        <strain evidence="9">DSM 1231</strain>
    </source>
</reference>
<dbReference type="Proteomes" id="UP000246077">
    <property type="component" value="Unassembled WGS sequence"/>
</dbReference>
<feature type="transmembrane region" description="Helical" evidence="6">
    <location>
        <begin position="359"/>
        <end position="377"/>
    </location>
</feature>
<dbReference type="InterPro" id="IPR020846">
    <property type="entry name" value="MFS_dom"/>
</dbReference>
<dbReference type="PANTHER" id="PTHR43124:SF8">
    <property type="entry name" value="INNER MEMBRANE TRANSPORT PROTEIN YDHP"/>
    <property type="match status" value="1"/>
</dbReference>
<keyword evidence="4 6" id="KW-1133">Transmembrane helix</keyword>
<dbReference type="RefSeq" id="WP_109919234.1">
    <property type="nucleotide sequence ID" value="NZ_QGLF01000001.1"/>
</dbReference>
<feature type="transmembrane region" description="Helical" evidence="6">
    <location>
        <begin position="287"/>
        <end position="309"/>
    </location>
</feature>
<feature type="transmembrane region" description="Helical" evidence="6">
    <location>
        <begin position="70"/>
        <end position="89"/>
    </location>
</feature>
<evidence type="ECO:0000256" key="1">
    <source>
        <dbReference type="ARBA" id="ARBA00004651"/>
    </source>
</evidence>
<protein>
    <submittedName>
        <fullName evidence="8">MFS transporter</fullName>
    </submittedName>
</protein>
<evidence type="ECO:0000256" key="6">
    <source>
        <dbReference type="SAM" id="Phobius"/>
    </source>
</evidence>
<name>A0A317EAM3_9PROT</name>
<dbReference type="InterPro" id="IPR036259">
    <property type="entry name" value="MFS_trans_sf"/>
</dbReference>
<accession>A0A317EAM3</accession>
<feature type="transmembrane region" description="Helical" evidence="6">
    <location>
        <begin position="234"/>
        <end position="254"/>
    </location>
</feature>
<comment type="subcellular location">
    <subcellularLocation>
        <location evidence="1">Cell membrane</location>
        <topology evidence="1">Multi-pass membrane protein</topology>
    </subcellularLocation>
</comment>
<dbReference type="GO" id="GO:0022857">
    <property type="term" value="F:transmembrane transporter activity"/>
    <property type="evidence" value="ECO:0007669"/>
    <property type="project" value="InterPro"/>
</dbReference>
<evidence type="ECO:0000313" key="9">
    <source>
        <dbReference type="Proteomes" id="UP000246077"/>
    </source>
</evidence>
<evidence type="ECO:0000256" key="5">
    <source>
        <dbReference type="ARBA" id="ARBA00023136"/>
    </source>
</evidence>
<dbReference type="PANTHER" id="PTHR43124">
    <property type="entry name" value="PURINE EFFLUX PUMP PBUE"/>
    <property type="match status" value="1"/>
</dbReference>